<dbReference type="RefSeq" id="WP_012799631.1">
    <property type="nucleotide sequence ID" value="NC_013165.1"/>
</dbReference>
<proteinExistence type="predicted"/>
<dbReference type="PANTHER" id="PTHR37814:SF1">
    <property type="entry name" value="MEMBRANE PROTEIN"/>
    <property type="match status" value="1"/>
</dbReference>
<feature type="transmembrane region" description="Helical" evidence="1">
    <location>
        <begin position="275"/>
        <end position="301"/>
    </location>
</feature>
<keyword evidence="1" id="KW-1133">Transmembrane helix</keyword>
<keyword evidence="3" id="KW-1185">Reference proteome</keyword>
<dbReference type="HOGENOM" id="CLU_043930_0_1_11"/>
<dbReference type="Proteomes" id="UP000002026">
    <property type="component" value="Chromosome"/>
</dbReference>
<evidence type="ECO:0000313" key="3">
    <source>
        <dbReference type="Proteomes" id="UP000002026"/>
    </source>
</evidence>
<sequence>MQDKKNSIGLVCTYIGATCALAIGAGFSSGQELLQYFVAYGWQMILVAAMFAFIFIFVNYQCAARGRQLNLSQGTEIFDVFCGKHLGKVFNWFTGVFCYLSFIIMISGAGTTLYEQYGVPVIVGSCVMAVLAVLVAIMGLRGIVNVISKVAPVIIVLVLGIAIITIATHFDSIGSGIAAVEAGTYSDVMEKVGGNWFMAGLSYGGFMILWFVTFMANLGRESREKGDFKELIIGNVIGSMIYTIACVVGACALASEIDLTASLGIPNLVLANQIWAPLASIFAVIIYAAIFTSACPLLYNAVTTVSNEGSNRYRIIVIAGAAIALVTAVFVPYQGLVNMIYGYCGYIGGILFFIILVRGIQMFATGQTREDAPAAEGSEAK</sequence>
<accession>C7N2M5</accession>
<dbReference type="AlphaFoldDB" id="C7N2M5"/>
<feature type="transmembrane region" description="Helical" evidence="1">
    <location>
        <begin position="117"/>
        <end position="138"/>
    </location>
</feature>
<feature type="transmembrane region" description="Helical" evidence="1">
    <location>
        <begin position="340"/>
        <end position="360"/>
    </location>
</feature>
<feature type="transmembrane region" description="Helical" evidence="1">
    <location>
        <begin position="7"/>
        <end position="27"/>
    </location>
</feature>
<feature type="transmembrane region" description="Helical" evidence="1">
    <location>
        <begin position="231"/>
        <end position="255"/>
    </location>
</feature>
<dbReference type="EMBL" id="CP001684">
    <property type="protein sequence ID" value="ACV23533.1"/>
    <property type="molecule type" value="Genomic_DNA"/>
</dbReference>
<evidence type="ECO:0000256" key="1">
    <source>
        <dbReference type="SAM" id="Phobius"/>
    </source>
</evidence>
<keyword evidence="1" id="KW-0472">Membrane</keyword>
<protein>
    <submittedName>
        <fullName evidence="2">Uncharacterized membrane protein</fullName>
    </submittedName>
</protein>
<evidence type="ECO:0000313" key="2">
    <source>
        <dbReference type="EMBL" id="ACV23533.1"/>
    </source>
</evidence>
<organism evidence="2 3">
    <name type="scientific">Slackia heliotrinireducens (strain ATCC 29202 / DSM 20476 / NCTC 11029 / RHS 1)</name>
    <name type="common">Peptococcus heliotrinreducens</name>
    <dbReference type="NCBI Taxonomy" id="471855"/>
    <lineage>
        <taxon>Bacteria</taxon>
        <taxon>Bacillati</taxon>
        <taxon>Actinomycetota</taxon>
        <taxon>Coriobacteriia</taxon>
        <taxon>Eggerthellales</taxon>
        <taxon>Eggerthellaceae</taxon>
        <taxon>Slackia</taxon>
    </lineage>
</organism>
<feature type="transmembrane region" description="Helical" evidence="1">
    <location>
        <begin position="33"/>
        <end position="58"/>
    </location>
</feature>
<feature type="transmembrane region" description="Helical" evidence="1">
    <location>
        <begin position="313"/>
        <end position="334"/>
    </location>
</feature>
<dbReference type="InterPro" id="IPR038728">
    <property type="entry name" value="YkvI-like"/>
</dbReference>
<dbReference type="KEGG" id="shi:Shel_25260"/>
<feature type="transmembrane region" description="Helical" evidence="1">
    <location>
        <begin position="89"/>
        <end position="111"/>
    </location>
</feature>
<dbReference type="PANTHER" id="PTHR37814">
    <property type="entry name" value="CONSERVED MEMBRANE PROTEIN"/>
    <property type="match status" value="1"/>
</dbReference>
<feature type="transmembrane region" description="Helical" evidence="1">
    <location>
        <begin position="196"/>
        <end position="219"/>
    </location>
</feature>
<gene>
    <name evidence="2" type="ordered locus">Shel_25260</name>
</gene>
<reference evidence="2 3" key="1">
    <citation type="journal article" date="2009" name="Stand. Genomic Sci.">
        <title>Complete genome sequence of Slackia heliotrinireducens type strain (RHS 1).</title>
        <authorList>
            <person name="Pukall R."/>
            <person name="Lapidus A."/>
            <person name="Nolan M."/>
            <person name="Copeland A."/>
            <person name="Glavina Del Rio T."/>
            <person name="Lucas S."/>
            <person name="Chen F."/>
            <person name="Tice H."/>
            <person name="Cheng J.F."/>
            <person name="Chertkov O."/>
            <person name="Bruce D."/>
            <person name="Goodwin L."/>
            <person name="Kuske C."/>
            <person name="Brettin T."/>
            <person name="Detter J.C."/>
            <person name="Han C."/>
            <person name="Pitluck S."/>
            <person name="Pati A."/>
            <person name="Mavrommatis K."/>
            <person name="Ivanova N."/>
            <person name="Ovchinnikova G."/>
            <person name="Chen A."/>
            <person name="Palaniappan K."/>
            <person name="Schneider S."/>
            <person name="Rohde M."/>
            <person name="Chain P."/>
            <person name="D'haeseleer P."/>
            <person name="Goker M."/>
            <person name="Bristow J."/>
            <person name="Eisen J.A."/>
            <person name="Markowitz V."/>
            <person name="Kyrpides N.C."/>
            <person name="Klenk H.P."/>
            <person name="Hugenholtz P."/>
        </authorList>
    </citation>
    <scope>NUCLEOTIDE SEQUENCE [LARGE SCALE GENOMIC DNA]</scope>
    <source>
        <strain evidence="3">ATCC 29202 / DSM 20476 / NCTC 11029 / RHS 1</strain>
    </source>
</reference>
<dbReference type="eggNOG" id="COG3949">
    <property type="taxonomic scope" value="Bacteria"/>
</dbReference>
<feature type="transmembrane region" description="Helical" evidence="1">
    <location>
        <begin position="150"/>
        <end position="170"/>
    </location>
</feature>
<name>C7N2M5_SLAHD</name>
<dbReference type="STRING" id="471855.Shel_25260"/>
<keyword evidence="1" id="KW-0812">Transmembrane</keyword>